<dbReference type="Proteomes" id="UP000233387">
    <property type="component" value="Unassembled WGS sequence"/>
</dbReference>
<dbReference type="EMBL" id="NKXO01000002">
    <property type="protein sequence ID" value="PKQ70771.1"/>
    <property type="molecule type" value="Genomic_DNA"/>
</dbReference>
<protein>
    <submittedName>
        <fullName evidence="2">Lipid A 3-O-deacylase (PagL)</fullName>
    </submittedName>
</protein>
<evidence type="ECO:0000256" key="1">
    <source>
        <dbReference type="SAM" id="SignalP"/>
    </source>
</evidence>
<organism evidence="2 3">
    <name type="scientific">Raineya orbicola</name>
    <dbReference type="NCBI Taxonomy" id="2016530"/>
    <lineage>
        <taxon>Bacteria</taxon>
        <taxon>Pseudomonadati</taxon>
        <taxon>Bacteroidota</taxon>
        <taxon>Cytophagia</taxon>
        <taxon>Cytophagales</taxon>
        <taxon>Raineyaceae</taxon>
        <taxon>Raineya</taxon>
    </lineage>
</organism>
<keyword evidence="3" id="KW-1185">Reference proteome</keyword>
<evidence type="ECO:0000313" key="2">
    <source>
        <dbReference type="EMBL" id="PKQ70771.1"/>
    </source>
</evidence>
<feature type="chain" id="PRO_5014606535" evidence="1">
    <location>
        <begin position="21"/>
        <end position="368"/>
    </location>
</feature>
<dbReference type="InterPro" id="IPR018550">
    <property type="entry name" value="Lipid-A_deacylase-rel"/>
</dbReference>
<proteinExistence type="predicted"/>
<reference evidence="2 3" key="1">
    <citation type="submission" date="2017-06" db="EMBL/GenBank/DDBJ databases">
        <title>Raineya orbicola gen. nov., sp. nov. a slightly thermophilic bacterium of the phylum Bacteroidetes and the description of Raineyaceae fam. nov.</title>
        <authorList>
            <person name="Albuquerque L."/>
            <person name="Polonia A.R.M."/>
            <person name="Barroso C."/>
            <person name="Froufe H.J.C."/>
            <person name="Lage O."/>
            <person name="Lobo-Da-Cunha A."/>
            <person name="Egas C."/>
            <person name="Da Costa M.S."/>
        </authorList>
    </citation>
    <scope>NUCLEOTIDE SEQUENCE [LARGE SCALE GENOMIC DNA]</scope>
    <source>
        <strain evidence="2 3">SPSPC-11</strain>
    </source>
</reference>
<name>A0A2N3IKG1_9BACT</name>
<dbReference type="RefSeq" id="WP_101357386.1">
    <property type="nucleotide sequence ID" value="NZ_NKXO01000002.1"/>
</dbReference>
<dbReference type="AlphaFoldDB" id="A0A2N3IKG1"/>
<dbReference type="Gene3D" id="2.40.160.20">
    <property type="match status" value="1"/>
</dbReference>
<comment type="caution">
    <text evidence="2">The sequence shown here is derived from an EMBL/GenBank/DDBJ whole genome shotgun (WGS) entry which is preliminary data.</text>
</comment>
<feature type="signal peptide" evidence="1">
    <location>
        <begin position="1"/>
        <end position="20"/>
    </location>
</feature>
<sequence>MQKIFLIFLLRLLIASTTLAQPPFEAGLMSDYGFIFRHAPKIGHVQSHPWAITAYFNRYHLGRLAWEQDFGYPQTSFALTYFNYQNSILGHSVALSANMLLPIYRAEKSTLQFKIGTGLAFASNPFDIETNFQNNVLSNIWSYVMQGGFWWNYHLNSHFRLKTGLQITHYSNGAFKLPNAGVNVITTFVGASYVFNPENIIFQKNTHTFFEKKWHFQTALAGSFIETEINQPYKHFVFNVGLYAMRDINRKHRLNAGLDFSWNEGIKYQIEQKFPNQTSKPDYRRISLVIGDEITFGDMSLNIQLGYYIRRQFEAKTDMPFYQRYGLKWYFHKNIFTGLLLKTHASVAECAEFTLGTHWNIKRNEREK</sequence>
<keyword evidence="1" id="KW-0732">Signal</keyword>
<evidence type="ECO:0000313" key="3">
    <source>
        <dbReference type="Proteomes" id="UP000233387"/>
    </source>
</evidence>
<dbReference type="OrthoDB" id="627554at2"/>
<gene>
    <name evidence="2" type="ORF">Rain11_0117</name>
</gene>
<dbReference type="Pfam" id="PF09411">
    <property type="entry name" value="PagL"/>
    <property type="match status" value="1"/>
</dbReference>
<accession>A0A2N3IKG1</accession>